<feature type="chain" id="PRO_5045299209" description="D-ribose pyranase" evidence="1">
    <location>
        <begin position="25"/>
        <end position="190"/>
    </location>
</feature>
<evidence type="ECO:0000256" key="1">
    <source>
        <dbReference type="SAM" id="SignalP"/>
    </source>
</evidence>
<keyword evidence="1" id="KW-0732">Signal</keyword>
<dbReference type="EMBL" id="JBHSPH010000005">
    <property type="protein sequence ID" value="MFC5863528.1"/>
    <property type="molecule type" value="Genomic_DNA"/>
</dbReference>
<comment type="caution">
    <text evidence="2">The sequence shown here is derived from an EMBL/GenBank/DDBJ whole genome shotgun (WGS) entry which is preliminary data.</text>
</comment>
<gene>
    <name evidence="2" type="ORF">ACFPT7_14575</name>
</gene>
<feature type="signal peptide" evidence="1">
    <location>
        <begin position="1"/>
        <end position="24"/>
    </location>
</feature>
<evidence type="ECO:0000313" key="3">
    <source>
        <dbReference type="Proteomes" id="UP001596091"/>
    </source>
</evidence>
<evidence type="ECO:0000313" key="2">
    <source>
        <dbReference type="EMBL" id="MFC5863528.1"/>
    </source>
</evidence>
<organism evidence="2 3">
    <name type="scientific">Acidicapsa dinghuensis</name>
    <dbReference type="NCBI Taxonomy" id="2218256"/>
    <lineage>
        <taxon>Bacteria</taxon>
        <taxon>Pseudomonadati</taxon>
        <taxon>Acidobacteriota</taxon>
        <taxon>Terriglobia</taxon>
        <taxon>Terriglobales</taxon>
        <taxon>Acidobacteriaceae</taxon>
        <taxon>Acidicapsa</taxon>
    </lineage>
</organism>
<evidence type="ECO:0008006" key="4">
    <source>
        <dbReference type="Google" id="ProtNLM"/>
    </source>
</evidence>
<dbReference type="Proteomes" id="UP001596091">
    <property type="component" value="Unassembled WGS sequence"/>
</dbReference>
<keyword evidence="3" id="KW-1185">Reference proteome</keyword>
<protein>
    <recommendedName>
        <fullName evidence="4">D-ribose pyranase</fullName>
    </recommendedName>
</protein>
<accession>A0ABW1EJF1</accession>
<dbReference type="RefSeq" id="WP_263340314.1">
    <property type="nucleotide sequence ID" value="NZ_JAGSYH010000005.1"/>
</dbReference>
<reference evidence="3" key="1">
    <citation type="journal article" date="2019" name="Int. J. Syst. Evol. Microbiol.">
        <title>The Global Catalogue of Microorganisms (GCM) 10K type strain sequencing project: providing services to taxonomists for standard genome sequencing and annotation.</title>
        <authorList>
            <consortium name="The Broad Institute Genomics Platform"/>
            <consortium name="The Broad Institute Genome Sequencing Center for Infectious Disease"/>
            <person name="Wu L."/>
            <person name="Ma J."/>
        </authorList>
    </citation>
    <scope>NUCLEOTIDE SEQUENCE [LARGE SCALE GENOMIC DNA]</scope>
    <source>
        <strain evidence="3">JCM 4087</strain>
    </source>
</reference>
<proteinExistence type="predicted"/>
<name>A0ABW1EJF1_9BACT</name>
<sequence length="190" mass="21356">MLRKIPALNLLSLMLFAAAVTLHAAAPDPPADWHAAVRNEMPLLGHRNWILVVDSAYPLQSAPGIETIETNDGMTDVLRYVLGTINRSEHVRPDITLDAELPYVPEEDAPGVSHYRDEIKDLLHPYNVTSLPHEKIIANIAEASRTFHILVLKTHLAIPYTSVFIRLNCRYWSDEAESHLRARMQSSPNP</sequence>